<dbReference type="GO" id="GO:0071949">
    <property type="term" value="F:FAD binding"/>
    <property type="evidence" value="ECO:0007669"/>
    <property type="project" value="InterPro"/>
</dbReference>
<evidence type="ECO:0000313" key="5">
    <source>
        <dbReference type="EMBL" id="ACV81621.1"/>
    </source>
</evidence>
<dbReference type="PANTHER" id="PTHR42659:SF2">
    <property type="entry name" value="XANTHINE DEHYDROGENASE SUBUNIT C-RELATED"/>
    <property type="match status" value="1"/>
</dbReference>
<dbReference type="InterPro" id="IPR005107">
    <property type="entry name" value="CO_DH_flav_C"/>
</dbReference>
<dbReference type="KEGG" id="nml:Namu_5357"/>
<reference evidence="5 6" key="2">
    <citation type="journal article" date="2010" name="Stand. Genomic Sci.">
        <title>Complete genome sequence of Nakamurella multipartita type strain (Y-104).</title>
        <authorList>
            <person name="Tice H."/>
            <person name="Mayilraj S."/>
            <person name="Sims D."/>
            <person name="Lapidus A."/>
            <person name="Nolan M."/>
            <person name="Lucas S."/>
            <person name="Glavina Del Rio T."/>
            <person name="Copeland A."/>
            <person name="Cheng J.F."/>
            <person name="Meincke L."/>
            <person name="Bruce D."/>
            <person name="Goodwin L."/>
            <person name="Pitluck S."/>
            <person name="Ivanova N."/>
            <person name="Mavromatis K."/>
            <person name="Ovchinnikova G."/>
            <person name="Pati A."/>
            <person name="Chen A."/>
            <person name="Palaniappan K."/>
            <person name="Land M."/>
            <person name="Hauser L."/>
            <person name="Chang Y.J."/>
            <person name="Jeffries C.D."/>
            <person name="Detter J.C."/>
            <person name="Brettin T."/>
            <person name="Rohde M."/>
            <person name="Goker M."/>
            <person name="Bristow J."/>
            <person name="Eisen J.A."/>
            <person name="Markowitz V."/>
            <person name="Hugenholtz P."/>
            <person name="Kyrpides N.C."/>
            <person name="Klenk H.P."/>
            <person name="Chen F."/>
        </authorList>
    </citation>
    <scope>NUCLEOTIDE SEQUENCE [LARGE SCALE GENOMIC DNA]</scope>
    <source>
        <strain evidence="6">ATCC 700099 / DSM 44233 / CIP 104796 / JCM 9543 / NBRC 105858 / Y-104</strain>
    </source>
</reference>
<keyword evidence="3" id="KW-0560">Oxidoreductase</keyword>
<dbReference type="STRING" id="479431.Namu_5357"/>
<dbReference type="Gene3D" id="3.30.465.10">
    <property type="match status" value="1"/>
</dbReference>
<evidence type="ECO:0000259" key="4">
    <source>
        <dbReference type="PROSITE" id="PS51387"/>
    </source>
</evidence>
<dbReference type="HOGENOM" id="CLU_058050_3_1_11"/>
<feature type="domain" description="FAD-binding PCMH-type" evidence="4">
    <location>
        <begin position="1"/>
        <end position="177"/>
    </location>
</feature>
<dbReference type="eggNOG" id="COG1319">
    <property type="taxonomic scope" value="Bacteria"/>
</dbReference>
<dbReference type="Pfam" id="PF03450">
    <property type="entry name" value="CO_deh_flav_C"/>
    <property type="match status" value="1"/>
</dbReference>
<dbReference type="Gene3D" id="3.30.390.50">
    <property type="entry name" value="CO dehydrogenase flavoprotein, C-terminal domain"/>
    <property type="match status" value="1"/>
</dbReference>
<evidence type="ECO:0000313" key="6">
    <source>
        <dbReference type="Proteomes" id="UP000002218"/>
    </source>
</evidence>
<evidence type="ECO:0000256" key="3">
    <source>
        <dbReference type="ARBA" id="ARBA00023002"/>
    </source>
</evidence>
<dbReference type="SUPFAM" id="SSF56176">
    <property type="entry name" value="FAD-binding/transporter-associated domain-like"/>
    <property type="match status" value="1"/>
</dbReference>
<dbReference type="PANTHER" id="PTHR42659">
    <property type="entry name" value="XANTHINE DEHYDROGENASE SUBUNIT C-RELATED"/>
    <property type="match status" value="1"/>
</dbReference>
<proteinExistence type="predicted"/>
<dbReference type="InterPro" id="IPR016169">
    <property type="entry name" value="FAD-bd_PCMH_sub2"/>
</dbReference>
<keyword evidence="2" id="KW-0274">FAD</keyword>
<dbReference type="InterPro" id="IPR002346">
    <property type="entry name" value="Mopterin_DH_FAD-bd"/>
</dbReference>
<dbReference type="InterPro" id="IPR016167">
    <property type="entry name" value="FAD-bd_PCMH_sub1"/>
</dbReference>
<organism evidence="5 6">
    <name type="scientific">Nakamurella multipartita (strain ATCC 700099 / DSM 44233 / CIP 104796 / JCM 9543 / NBRC 105858 / Y-104)</name>
    <name type="common">Microsphaera multipartita</name>
    <dbReference type="NCBI Taxonomy" id="479431"/>
    <lineage>
        <taxon>Bacteria</taxon>
        <taxon>Bacillati</taxon>
        <taxon>Actinomycetota</taxon>
        <taxon>Actinomycetes</taxon>
        <taxon>Nakamurellales</taxon>
        <taxon>Nakamurellaceae</taxon>
        <taxon>Nakamurella</taxon>
    </lineage>
</organism>
<dbReference type="RefSeq" id="WP_015750421.1">
    <property type="nucleotide sequence ID" value="NC_013235.1"/>
</dbReference>
<dbReference type="Proteomes" id="UP000002218">
    <property type="component" value="Chromosome"/>
</dbReference>
<dbReference type="Gene3D" id="3.30.43.10">
    <property type="entry name" value="Uridine Diphospho-n-acetylenolpyruvylglucosamine Reductase, domain 2"/>
    <property type="match status" value="1"/>
</dbReference>
<reference evidence="6" key="1">
    <citation type="submission" date="2009-09" db="EMBL/GenBank/DDBJ databases">
        <title>The complete genome of Nakamurella multipartita DSM 44233.</title>
        <authorList>
            <consortium name="US DOE Joint Genome Institute (JGI-PGF)"/>
            <person name="Lucas S."/>
            <person name="Copeland A."/>
            <person name="Lapidus A."/>
            <person name="Glavina del Rio T."/>
            <person name="Dalin E."/>
            <person name="Tice H."/>
            <person name="Bruce D."/>
            <person name="Goodwin L."/>
            <person name="Pitluck S."/>
            <person name="Kyrpides N."/>
            <person name="Mavromatis K."/>
            <person name="Ivanova N."/>
            <person name="Ovchinnikova G."/>
            <person name="Sims D."/>
            <person name="Meincke L."/>
            <person name="Brettin T."/>
            <person name="Detter J.C."/>
            <person name="Han C."/>
            <person name="Larimer F."/>
            <person name="Land M."/>
            <person name="Hauser L."/>
            <person name="Markowitz V."/>
            <person name="Cheng J.-F."/>
            <person name="Hugenholtz P."/>
            <person name="Woyke T."/>
            <person name="Wu D."/>
            <person name="Klenk H.-P."/>
            <person name="Eisen J.A."/>
        </authorList>
    </citation>
    <scope>NUCLEOTIDE SEQUENCE [LARGE SCALE GENOMIC DNA]</scope>
    <source>
        <strain evidence="6">ATCC 700099 / DSM 44233 / CIP 104796 / JCM 9543 / NBRC 105858 / Y-104</strain>
    </source>
</reference>
<dbReference type="PROSITE" id="PS51387">
    <property type="entry name" value="FAD_PCMH"/>
    <property type="match status" value="1"/>
</dbReference>
<dbReference type="SMART" id="SM01092">
    <property type="entry name" value="CO_deh_flav_C"/>
    <property type="match status" value="1"/>
</dbReference>
<dbReference type="InterPro" id="IPR016166">
    <property type="entry name" value="FAD-bd_PCMH"/>
</dbReference>
<dbReference type="Pfam" id="PF00941">
    <property type="entry name" value="FAD_binding_5"/>
    <property type="match status" value="1"/>
</dbReference>
<dbReference type="InterPro" id="IPR036318">
    <property type="entry name" value="FAD-bd_PCMH-like_sf"/>
</dbReference>
<keyword evidence="1" id="KW-0285">Flavoprotein</keyword>
<protein>
    <submittedName>
        <fullName evidence="5">Molybdopterin dehydrogenase FAD-binding</fullName>
    </submittedName>
</protein>
<dbReference type="InParanoid" id="C8XDD1"/>
<name>C8XDD1_NAKMY</name>
<dbReference type="AlphaFoldDB" id="C8XDD1"/>
<sequence length="285" mass="29832">MKPAPFQWHGPRTVAEAVSLLAEHDGQAKVLAGGQSLVPLLAMRLTQPAHLVDINGVTELDAVRSDAAGVTIAALARHRRVERDENAFRVQPLLRQALAHVAHPTIRNRGTSVGSLAHADPAGELTAVLALCDGTVTARSAAGTRTIAAADFFLGPLTSALAPDELAVSAHFPARPAGSGSAFVEIARRNGDYALCGVAAVAQVDDGKLTGLRCGYLSVADVPLVLDLTRAWQADPQEAAELARRSVDPVTDLHATADYRRHLAAVLTVRAARQAISACPQRSAA</sequence>
<accession>C8XDD1</accession>
<evidence type="ECO:0000256" key="2">
    <source>
        <dbReference type="ARBA" id="ARBA00022827"/>
    </source>
</evidence>
<dbReference type="InterPro" id="IPR036683">
    <property type="entry name" value="CO_DH_flav_C_dom_sf"/>
</dbReference>
<dbReference type="GO" id="GO:0016491">
    <property type="term" value="F:oxidoreductase activity"/>
    <property type="evidence" value="ECO:0007669"/>
    <property type="project" value="UniProtKB-KW"/>
</dbReference>
<dbReference type="SUPFAM" id="SSF55447">
    <property type="entry name" value="CO dehydrogenase flavoprotein C-terminal domain-like"/>
    <property type="match status" value="1"/>
</dbReference>
<dbReference type="EMBL" id="CP001737">
    <property type="protein sequence ID" value="ACV81621.1"/>
    <property type="molecule type" value="Genomic_DNA"/>
</dbReference>
<dbReference type="OrthoDB" id="9793944at2"/>
<dbReference type="InterPro" id="IPR051312">
    <property type="entry name" value="Diverse_Substr_Oxidored"/>
</dbReference>
<keyword evidence="6" id="KW-1185">Reference proteome</keyword>
<gene>
    <name evidence="5" type="ordered locus">Namu_5357</name>
</gene>
<evidence type="ECO:0000256" key="1">
    <source>
        <dbReference type="ARBA" id="ARBA00022630"/>
    </source>
</evidence>